<accession>A0ABP7YIH8</accession>
<reference evidence="2" key="1">
    <citation type="journal article" date="2019" name="Int. J. Syst. Evol. Microbiol.">
        <title>The Global Catalogue of Microorganisms (GCM) 10K type strain sequencing project: providing services to taxonomists for standard genome sequencing and annotation.</title>
        <authorList>
            <consortium name="The Broad Institute Genomics Platform"/>
            <consortium name="The Broad Institute Genome Sequencing Center for Infectious Disease"/>
            <person name="Wu L."/>
            <person name="Ma J."/>
        </authorList>
    </citation>
    <scope>NUCLEOTIDE SEQUENCE [LARGE SCALE GENOMIC DNA]</scope>
    <source>
        <strain evidence="2">JCM 16704</strain>
    </source>
</reference>
<evidence type="ECO:0000313" key="2">
    <source>
        <dbReference type="Proteomes" id="UP001500101"/>
    </source>
</evidence>
<protein>
    <submittedName>
        <fullName evidence="1">Uncharacterized protein</fullName>
    </submittedName>
</protein>
<name>A0ABP7YIH8_9SPHI</name>
<sequence length="56" mass="6218">MTGYSNDEIKSFVKSGNKMIMDDVWGGLQSLCNGSPLKGDAARVWDGEQLLREQKL</sequence>
<keyword evidence="2" id="KW-1185">Reference proteome</keyword>
<dbReference type="EMBL" id="BAAAZI010000006">
    <property type="protein sequence ID" value="GAA4136229.1"/>
    <property type="molecule type" value="Genomic_DNA"/>
</dbReference>
<dbReference type="Proteomes" id="UP001500101">
    <property type="component" value="Unassembled WGS sequence"/>
</dbReference>
<organism evidence="1 2">
    <name type="scientific">Sphingobacterium kyonggiense</name>
    <dbReference type="NCBI Taxonomy" id="714075"/>
    <lineage>
        <taxon>Bacteria</taxon>
        <taxon>Pseudomonadati</taxon>
        <taxon>Bacteroidota</taxon>
        <taxon>Sphingobacteriia</taxon>
        <taxon>Sphingobacteriales</taxon>
        <taxon>Sphingobacteriaceae</taxon>
        <taxon>Sphingobacterium</taxon>
    </lineage>
</organism>
<evidence type="ECO:0000313" key="1">
    <source>
        <dbReference type="EMBL" id="GAA4136229.1"/>
    </source>
</evidence>
<gene>
    <name evidence="1" type="ORF">GCM10022216_10940</name>
</gene>
<comment type="caution">
    <text evidence="1">The sequence shown here is derived from an EMBL/GenBank/DDBJ whole genome shotgun (WGS) entry which is preliminary data.</text>
</comment>
<proteinExistence type="predicted"/>